<dbReference type="OrthoDB" id="7194861at2759"/>
<feature type="signal peptide" evidence="1">
    <location>
        <begin position="1"/>
        <end position="18"/>
    </location>
</feature>
<dbReference type="Proteomes" id="UP000494256">
    <property type="component" value="Unassembled WGS sequence"/>
</dbReference>
<gene>
    <name evidence="3" type="ORF">APLA_LOCUS11688</name>
    <name evidence="2" type="ORF">APLA_LOCUS7828</name>
</gene>
<feature type="chain" id="PRO_5036272996" evidence="1">
    <location>
        <begin position="19"/>
        <end position="75"/>
    </location>
</feature>
<name>A0A8S0ZY19_ARCPL</name>
<comment type="caution">
    <text evidence="2">The sequence shown here is derived from an EMBL/GenBank/DDBJ whole genome shotgun (WGS) entry which is preliminary data.</text>
</comment>
<proteinExistence type="predicted"/>
<organism evidence="2 5">
    <name type="scientific">Arctia plantaginis</name>
    <name type="common">Wood tiger moth</name>
    <name type="synonym">Phalaena plantaginis</name>
    <dbReference type="NCBI Taxonomy" id="874455"/>
    <lineage>
        <taxon>Eukaryota</taxon>
        <taxon>Metazoa</taxon>
        <taxon>Ecdysozoa</taxon>
        <taxon>Arthropoda</taxon>
        <taxon>Hexapoda</taxon>
        <taxon>Insecta</taxon>
        <taxon>Pterygota</taxon>
        <taxon>Neoptera</taxon>
        <taxon>Endopterygota</taxon>
        <taxon>Lepidoptera</taxon>
        <taxon>Glossata</taxon>
        <taxon>Ditrysia</taxon>
        <taxon>Noctuoidea</taxon>
        <taxon>Erebidae</taxon>
        <taxon>Arctiinae</taxon>
        <taxon>Arctia</taxon>
    </lineage>
</organism>
<dbReference type="EMBL" id="CADEBD010000303">
    <property type="protein sequence ID" value="CAB3237322.1"/>
    <property type="molecule type" value="Genomic_DNA"/>
</dbReference>
<evidence type="ECO:0000313" key="5">
    <source>
        <dbReference type="Proteomes" id="UP000494256"/>
    </source>
</evidence>
<evidence type="ECO:0000313" key="4">
    <source>
        <dbReference type="Proteomes" id="UP000494106"/>
    </source>
</evidence>
<dbReference type="EMBL" id="CADEBC010000534">
    <property type="protein sequence ID" value="CAB3248395.1"/>
    <property type="molecule type" value="Genomic_DNA"/>
</dbReference>
<keyword evidence="1" id="KW-0732">Signal</keyword>
<evidence type="ECO:0000256" key="1">
    <source>
        <dbReference type="SAM" id="SignalP"/>
    </source>
</evidence>
<accession>A0A8S0ZY19</accession>
<keyword evidence="4" id="KW-1185">Reference proteome</keyword>
<evidence type="ECO:0000313" key="3">
    <source>
        <dbReference type="EMBL" id="CAB3248395.1"/>
    </source>
</evidence>
<evidence type="ECO:0000313" key="2">
    <source>
        <dbReference type="EMBL" id="CAB3237322.1"/>
    </source>
</evidence>
<dbReference type="AlphaFoldDB" id="A0A8S0ZY19"/>
<protein>
    <submittedName>
        <fullName evidence="2">Uncharacterized protein</fullName>
    </submittedName>
</protein>
<reference evidence="4 5" key="1">
    <citation type="submission" date="2020-04" db="EMBL/GenBank/DDBJ databases">
        <authorList>
            <person name="Wallbank WR R."/>
            <person name="Pardo Diaz C."/>
            <person name="Kozak K."/>
            <person name="Martin S."/>
            <person name="Jiggins C."/>
            <person name="Moest M."/>
            <person name="Warren A I."/>
            <person name="Byers J.R.P. K."/>
            <person name="Montejo-Kovacevich G."/>
            <person name="Yen C E."/>
        </authorList>
    </citation>
    <scope>NUCLEOTIDE SEQUENCE [LARGE SCALE GENOMIC DNA]</scope>
</reference>
<sequence>MERSICFIIVLFVCSVASRHLVLQEQIIVPQSMDRAEVIMENMFDEDSPVSNGGCPPGLQLDISGTCREVWYEDW</sequence>
<dbReference type="Proteomes" id="UP000494106">
    <property type="component" value="Unassembled WGS sequence"/>
</dbReference>